<proteinExistence type="predicted"/>
<dbReference type="PANTHER" id="PTHR13847">
    <property type="entry name" value="SARCOSINE DEHYDROGENASE-RELATED"/>
    <property type="match status" value="1"/>
</dbReference>
<dbReference type="InterPro" id="IPR006076">
    <property type="entry name" value="FAD-dep_OxRdtase"/>
</dbReference>
<organism evidence="6 7">
    <name type="scientific">Triparma laevis f. inornata</name>
    <dbReference type="NCBI Taxonomy" id="1714386"/>
    <lineage>
        <taxon>Eukaryota</taxon>
        <taxon>Sar</taxon>
        <taxon>Stramenopiles</taxon>
        <taxon>Ochrophyta</taxon>
        <taxon>Bolidophyceae</taxon>
        <taxon>Parmales</taxon>
        <taxon>Triparmaceae</taxon>
        <taxon>Triparma</taxon>
    </lineage>
</organism>
<evidence type="ECO:0000259" key="5">
    <source>
        <dbReference type="Pfam" id="PF01266"/>
    </source>
</evidence>
<feature type="region of interest" description="Disordered" evidence="4">
    <location>
        <begin position="667"/>
        <end position="688"/>
    </location>
</feature>
<feature type="domain" description="FAD dependent oxidoreductase" evidence="5">
    <location>
        <begin position="29"/>
        <end position="337"/>
    </location>
</feature>
<dbReference type="GO" id="GO:0050660">
    <property type="term" value="F:flavin adenine dinucleotide binding"/>
    <property type="evidence" value="ECO:0007669"/>
    <property type="project" value="InterPro"/>
</dbReference>
<dbReference type="SUPFAM" id="SSF51905">
    <property type="entry name" value="FAD/NAD(P)-binding domain"/>
    <property type="match status" value="1"/>
</dbReference>
<dbReference type="GO" id="GO:0016491">
    <property type="term" value="F:oxidoreductase activity"/>
    <property type="evidence" value="ECO:0007669"/>
    <property type="project" value="UniProtKB-KW"/>
</dbReference>
<dbReference type="GO" id="GO:0009228">
    <property type="term" value="P:thiamine biosynthetic process"/>
    <property type="evidence" value="ECO:0007669"/>
    <property type="project" value="UniProtKB-KW"/>
</dbReference>
<dbReference type="NCBIfam" id="TIGR02352">
    <property type="entry name" value="thiamin_ThiO"/>
    <property type="match status" value="1"/>
</dbReference>
<dbReference type="AlphaFoldDB" id="A0A9W6ZJ81"/>
<dbReference type="Pfam" id="PF01266">
    <property type="entry name" value="DAO"/>
    <property type="match status" value="1"/>
</dbReference>
<evidence type="ECO:0000256" key="2">
    <source>
        <dbReference type="ARBA" id="ARBA00022977"/>
    </source>
</evidence>
<evidence type="ECO:0000256" key="3">
    <source>
        <dbReference type="ARBA" id="ARBA00023002"/>
    </source>
</evidence>
<sequence>MISNVRPFVLLITPDSNPQNPNLPSPLRQITIISRDTEPNIASSAAAGMLAPQSERLPKGPLLTLCLSSRNLYSNFVSNLESQTGTSTGYRPTGGFICPAFRGDSVSNFSPVESSGKAIWLDEIQIKEYEPRLSKDVIGGWWFTDDASVDARLLTDVLRTCCEGNGVEFINGDVTGIVGEEKKIVTEDGKVYECNDVVIANGAWMRELLPVPIQPHKGQSFSVKAPPNFLERVLFASDTYIVPKKDGRIVIGATVEPGSFDSSVTVGGMMHCFNAACRLIPGLKDLEIEETWSGLRPTTPDKAPILGETPWENVHVAGGYWRNGVLLAPKTAQLIADSIEDRLSESDAELLSAFKWDRFLDPEGGAKIAVASRYASQMHPVYYKSDGVGVSSSVGSELGLYEGAGAAVDERARDRELMASTNDSYMDAFENAANLGKTDATAFEGLEDLGGGGARSFEGLEERSSAFTVEKKELEETVGGGEDLKSKYEQIMKNKQEGEIEDAIQFNSKEEKPDPGFRVWALDEKTGESKYEQIMKNKQEGEIEDAIQFNSKEEKPDPGFRVWALDEKTGEEILMPPYTSPGVTLDARRPKKNVPDMYEANEKTYDGYVAIQEANGISRDEQLEAMRRSRIKNRGGGGEGGSILDELKMDEFDDTVVGGGVARGGGERQCDCYDGGGGGQKENFWMGQ</sequence>
<dbReference type="InterPro" id="IPR036188">
    <property type="entry name" value="FAD/NAD-bd_sf"/>
</dbReference>
<evidence type="ECO:0000313" key="7">
    <source>
        <dbReference type="Proteomes" id="UP001162640"/>
    </source>
</evidence>
<evidence type="ECO:0000256" key="1">
    <source>
        <dbReference type="ARBA" id="ARBA00004948"/>
    </source>
</evidence>
<dbReference type="SUPFAM" id="SSF54373">
    <property type="entry name" value="FAD-linked reductases, C-terminal domain"/>
    <property type="match status" value="1"/>
</dbReference>
<dbReference type="Gene3D" id="3.30.9.10">
    <property type="entry name" value="D-Amino Acid Oxidase, subunit A, domain 2"/>
    <property type="match status" value="1"/>
</dbReference>
<name>A0A9W6ZJ81_9STRA</name>
<evidence type="ECO:0000256" key="4">
    <source>
        <dbReference type="SAM" id="MobiDB-lite"/>
    </source>
</evidence>
<comment type="caution">
    <text evidence="6">The sequence shown here is derived from an EMBL/GenBank/DDBJ whole genome shotgun (WGS) entry which is preliminary data.</text>
</comment>
<keyword evidence="3" id="KW-0560">Oxidoreductase</keyword>
<gene>
    <name evidence="6" type="ORF">TL16_g01522</name>
</gene>
<keyword evidence="2" id="KW-0784">Thiamine biosynthesis</keyword>
<protein>
    <recommendedName>
        <fullName evidence="5">FAD dependent oxidoreductase domain-containing protein</fullName>
    </recommendedName>
</protein>
<accession>A0A9W6ZJ81</accession>
<dbReference type="InterPro" id="IPR012727">
    <property type="entry name" value="Gly_oxidase_ThiO"/>
</dbReference>
<comment type="pathway">
    <text evidence="1">Cofactor biosynthesis; thiamine diphosphate biosynthesis.</text>
</comment>
<evidence type="ECO:0000313" key="6">
    <source>
        <dbReference type="EMBL" id="GMH53751.1"/>
    </source>
</evidence>
<dbReference type="PANTHER" id="PTHR13847:SF289">
    <property type="entry name" value="GLYCINE OXIDASE"/>
    <property type="match status" value="1"/>
</dbReference>
<dbReference type="Proteomes" id="UP001162640">
    <property type="component" value="Unassembled WGS sequence"/>
</dbReference>
<dbReference type="EMBL" id="BLQM01000034">
    <property type="protein sequence ID" value="GMH53751.1"/>
    <property type="molecule type" value="Genomic_DNA"/>
</dbReference>
<dbReference type="GO" id="GO:0005737">
    <property type="term" value="C:cytoplasm"/>
    <property type="evidence" value="ECO:0007669"/>
    <property type="project" value="TreeGrafter"/>
</dbReference>
<reference evidence="7" key="1">
    <citation type="journal article" date="2023" name="Commun. Biol.">
        <title>Genome analysis of Parmales, the sister group of diatoms, reveals the evolutionary specialization of diatoms from phago-mixotrophs to photoautotrophs.</title>
        <authorList>
            <person name="Ban H."/>
            <person name="Sato S."/>
            <person name="Yoshikawa S."/>
            <person name="Yamada K."/>
            <person name="Nakamura Y."/>
            <person name="Ichinomiya M."/>
            <person name="Sato N."/>
            <person name="Blanc-Mathieu R."/>
            <person name="Endo H."/>
            <person name="Kuwata A."/>
            <person name="Ogata H."/>
        </authorList>
    </citation>
    <scope>NUCLEOTIDE SEQUENCE [LARGE SCALE GENOMIC DNA]</scope>
</reference>
<dbReference type="Gene3D" id="3.50.50.60">
    <property type="entry name" value="FAD/NAD(P)-binding domain"/>
    <property type="match status" value="1"/>
</dbReference>